<dbReference type="Pfam" id="PF01869">
    <property type="entry name" value="BcrAD_BadFG"/>
    <property type="match status" value="1"/>
</dbReference>
<proteinExistence type="predicted"/>
<dbReference type="CDD" id="cd24082">
    <property type="entry name" value="ASKHA_NBD_GspK-like"/>
    <property type="match status" value="1"/>
</dbReference>
<evidence type="ECO:0000313" key="2">
    <source>
        <dbReference type="EMBL" id="QXT40852.1"/>
    </source>
</evidence>
<dbReference type="EMBL" id="CP079194">
    <property type="protein sequence ID" value="QXT40852.1"/>
    <property type="molecule type" value="Genomic_DNA"/>
</dbReference>
<evidence type="ECO:0000259" key="1">
    <source>
        <dbReference type="Pfam" id="PF01869"/>
    </source>
</evidence>
<protein>
    <submittedName>
        <fullName evidence="2">ATPase</fullName>
    </submittedName>
</protein>
<dbReference type="InterPro" id="IPR002731">
    <property type="entry name" value="ATPase_BadF"/>
</dbReference>
<feature type="domain" description="ATPase BadF/BadG/BcrA/BcrD type" evidence="1">
    <location>
        <begin position="10"/>
        <end position="253"/>
    </location>
</feature>
<accession>A0A8F6YE45</accession>
<organism evidence="2 3">
    <name type="scientific">Gymnodinialimonas ceratoperidinii</name>
    <dbReference type="NCBI Taxonomy" id="2856823"/>
    <lineage>
        <taxon>Bacteria</taxon>
        <taxon>Pseudomonadati</taxon>
        <taxon>Pseudomonadota</taxon>
        <taxon>Alphaproteobacteria</taxon>
        <taxon>Rhodobacterales</taxon>
        <taxon>Paracoccaceae</taxon>
        <taxon>Gymnodinialimonas</taxon>
    </lineage>
</organism>
<dbReference type="Proteomes" id="UP000825009">
    <property type="component" value="Chromosome"/>
</dbReference>
<dbReference type="InterPro" id="IPR052519">
    <property type="entry name" value="Euk-type_GlcNAc_Kinase"/>
</dbReference>
<keyword evidence="3" id="KW-1185">Reference proteome</keyword>
<gene>
    <name evidence="2" type="ORF">KYE46_06380</name>
</gene>
<dbReference type="PANTHER" id="PTHR43190">
    <property type="entry name" value="N-ACETYL-D-GLUCOSAMINE KINASE"/>
    <property type="match status" value="1"/>
</dbReference>
<reference evidence="2 3" key="1">
    <citation type="submission" date="2021-07" db="EMBL/GenBank/DDBJ databases">
        <title>A novel Jannaschia species isolated from marine dinoflagellate Ceratoperidinium margalefii.</title>
        <authorList>
            <person name="Jiang Y."/>
            <person name="Li Z."/>
        </authorList>
    </citation>
    <scope>NUCLEOTIDE SEQUENCE [LARGE SCALE GENOMIC DNA]</scope>
    <source>
        <strain evidence="2 3">J12C1-MA-4</strain>
    </source>
</reference>
<dbReference type="RefSeq" id="WP_219004259.1">
    <property type="nucleotide sequence ID" value="NZ_CP079194.1"/>
</dbReference>
<evidence type="ECO:0000313" key="3">
    <source>
        <dbReference type="Proteomes" id="UP000825009"/>
    </source>
</evidence>
<sequence>MAEQSLTSRIGIDGGGTNCRFALVLDGTRYDLRRGGANASTDMAGTIATLRDGLSSLAQEAGVSIENLSSIPAHIGLAGVMDAAMGAEIAAQLPLRCVRVEDDRRTAMSGALGHSDGCVLGIGTGSFIGRRAAGVERVIGGWGLVLGDVASGAYLGRGLLSRILESADGLFPPSDLTQQVLAEIGSTAAIVSFAAQAAPADFARFAPRIIEAAHGGDPNARALVIDSAQQIAQRLRHLGWEAGEKIVPIGGLAPAYAPFLPPEMAENIGTPEGTSLDGALTLAATVTAT</sequence>
<dbReference type="PANTHER" id="PTHR43190:SF3">
    <property type="entry name" value="N-ACETYL-D-GLUCOSAMINE KINASE"/>
    <property type="match status" value="1"/>
</dbReference>
<dbReference type="KEGG" id="gce:KYE46_06380"/>
<dbReference type="AlphaFoldDB" id="A0A8F6YE45"/>
<name>A0A8F6YE45_9RHOB</name>